<feature type="region of interest" description="Disordered" evidence="10">
    <location>
        <begin position="113"/>
        <end position="165"/>
    </location>
</feature>
<evidence type="ECO:0000256" key="8">
    <source>
        <dbReference type="ARBA" id="ARBA00044464"/>
    </source>
</evidence>
<protein>
    <recommendedName>
        <fullName evidence="9">Vacuolar iron transporter</fullName>
    </recommendedName>
</protein>
<comment type="caution">
    <text evidence="11">The sequence shown here is derived from an EMBL/GenBank/DDBJ whole genome shotgun (WGS) entry which is preliminary data.</text>
</comment>
<dbReference type="AlphaFoldDB" id="A0A2G9GSN1"/>
<name>A0A2G9GSN1_9LAMI</name>
<evidence type="ECO:0000256" key="9">
    <source>
        <dbReference type="RuleBase" id="RU369115"/>
    </source>
</evidence>
<comment type="function">
    <text evidence="9">Vacuolar Fe(2+) uptake transporter.</text>
</comment>
<keyword evidence="12" id="KW-1185">Reference proteome</keyword>
<evidence type="ECO:0000256" key="10">
    <source>
        <dbReference type="SAM" id="MobiDB-lite"/>
    </source>
</evidence>
<dbReference type="GO" id="GO:0005774">
    <property type="term" value="C:vacuolar membrane"/>
    <property type="evidence" value="ECO:0007669"/>
    <property type="project" value="UniProtKB-SubCell"/>
</dbReference>
<keyword evidence="9" id="KW-0813">Transport</keyword>
<dbReference type="Pfam" id="PF01988">
    <property type="entry name" value="VIT1"/>
    <property type="match status" value="1"/>
</dbReference>
<feature type="compositionally biased region" description="Low complexity" evidence="10">
    <location>
        <begin position="113"/>
        <end position="133"/>
    </location>
</feature>
<organism evidence="11 12">
    <name type="scientific">Handroanthus impetiginosus</name>
    <dbReference type="NCBI Taxonomy" id="429701"/>
    <lineage>
        <taxon>Eukaryota</taxon>
        <taxon>Viridiplantae</taxon>
        <taxon>Streptophyta</taxon>
        <taxon>Embryophyta</taxon>
        <taxon>Tracheophyta</taxon>
        <taxon>Spermatophyta</taxon>
        <taxon>Magnoliopsida</taxon>
        <taxon>eudicotyledons</taxon>
        <taxon>Gunneridae</taxon>
        <taxon>Pentapetalae</taxon>
        <taxon>asterids</taxon>
        <taxon>lamiids</taxon>
        <taxon>Lamiales</taxon>
        <taxon>Bignoniaceae</taxon>
        <taxon>Crescentiina</taxon>
        <taxon>Tabebuia alliance</taxon>
        <taxon>Handroanthus</taxon>
    </lineage>
</organism>
<evidence type="ECO:0000256" key="2">
    <source>
        <dbReference type="ARBA" id="ARBA00007049"/>
    </source>
</evidence>
<gene>
    <name evidence="11" type="ORF">CDL12_19107</name>
</gene>
<evidence type="ECO:0000256" key="3">
    <source>
        <dbReference type="ARBA" id="ARBA00022496"/>
    </source>
</evidence>
<keyword evidence="5 9" id="KW-0812">Transmembrane</keyword>
<dbReference type="OrthoDB" id="73465at2759"/>
<accession>A0A2G9GSN1</accession>
<keyword evidence="6 9" id="KW-1133">Transmembrane helix</keyword>
<dbReference type="GO" id="GO:0140315">
    <property type="term" value="F:iron ion sequestering activity"/>
    <property type="evidence" value="ECO:0007669"/>
    <property type="project" value="UniProtKB-UniRule"/>
</dbReference>
<proteinExistence type="inferred from homology"/>
<dbReference type="EMBL" id="NKXS01003856">
    <property type="protein sequence ID" value="PIN08314.1"/>
    <property type="molecule type" value="Genomic_DNA"/>
</dbReference>
<comment type="catalytic activity">
    <reaction evidence="8">
        <text>Fe(2+)(in) = Fe(2+)(out)</text>
        <dbReference type="Rhea" id="RHEA:28486"/>
        <dbReference type="ChEBI" id="CHEBI:29033"/>
    </reaction>
    <physiologicalReaction direction="left-to-right" evidence="8">
        <dbReference type="Rhea" id="RHEA:28487"/>
    </physiologicalReaction>
</comment>
<sequence>MAAPVESCPETKLSITDDQEDGRINLIQRAQWLRAAILGANDGLLSTTALMLGVGAARDDRTVMIVSGLAGALAGACSMAVGEFVSVSTQRDIEQTINDKCYVKNDHQNMKPQESVVSPVSSPQVQSPSVKVVAMDTRTSRLQESSRTTGDKCNTMSESVEPRESTASPAINLLKESSPHVLSPPPSPFMTIGAIDTLPNPYKAAGASGLAFLCGSVVPLLSAMVFSEKKIRVAGIVIVTSIALAVFGGAGAHLGGSPVRVSAMRVVVGGWISMAVTYGLLMPLDRDHKVHQTSD</sequence>
<keyword evidence="9" id="KW-0406">Ion transport</keyword>
<comment type="subcellular location">
    <subcellularLocation>
        <location evidence="1 9">Vacuole membrane</location>
        <topology evidence="1 9">Multi-pass membrane protein</topology>
    </subcellularLocation>
</comment>
<evidence type="ECO:0000256" key="4">
    <source>
        <dbReference type="ARBA" id="ARBA00022554"/>
    </source>
</evidence>
<keyword evidence="3" id="KW-0410">Iron transport</keyword>
<dbReference type="GO" id="GO:0005381">
    <property type="term" value="F:iron ion transmembrane transporter activity"/>
    <property type="evidence" value="ECO:0007669"/>
    <property type="project" value="UniProtKB-UniRule"/>
</dbReference>
<dbReference type="Proteomes" id="UP000231279">
    <property type="component" value="Unassembled WGS sequence"/>
</dbReference>
<evidence type="ECO:0000256" key="1">
    <source>
        <dbReference type="ARBA" id="ARBA00004128"/>
    </source>
</evidence>
<keyword evidence="4 9" id="KW-0926">Vacuole</keyword>
<dbReference type="GO" id="GO:0005384">
    <property type="term" value="F:manganese ion transmembrane transporter activity"/>
    <property type="evidence" value="ECO:0007669"/>
    <property type="project" value="InterPro"/>
</dbReference>
<keyword evidence="3" id="KW-0408">Iron</keyword>
<keyword evidence="7 9" id="KW-0472">Membrane</keyword>
<reference evidence="12" key="1">
    <citation type="journal article" date="2018" name="Gigascience">
        <title>Genome assembly of the Pink Ipe (Handroanthus impetiginosus, Bignoniaceae), a highly valued, ecologically keystone Neotropical timber forest tree.</title>
        <authorList>
            <person name="Silva-Junior O.B."/>
            <person name="Grattapaglia D."/>
            <person name="Novaes E."/>
            <person name="Collevatti R.G."/>
        </authorList>
    </citation>
    <scope>NUCLEOTIDE SEQUENCE [LARGE SCALE GENOMIC DNA]</scope>
    <source>
        <strain evidence="12">cv. UFG-1</strain>
    </source>
</reference>
<feature type="compositionally biased region" description="Polar residues" evidence="10">
    <location>
        <begin position="140"/>
        <end position="158"/>
    </location>
</feature>
<comment type="caution">
    <text evidence="9">Lacks conserved residue(s) required for the propagation of feature annotation.</text>
</comment>
<evidence type="ECO:0000256" key="6">
    <source>
        <dbReference type="ARBA" id="ARBA00022989"/>
    </source>
</evidence>
<feature type="transmembrane region" description="Helical" evidence="9">
    <location>
        <begin position="262"/>
        <end position="281"/>
    </location>
</feature>
<dbReference type="InterPro" id="IPR008217">
    <property type="entry name" value="Ccc1_fam"/>
</dbReference>
<dbReference type="PANTHER" id="PTHR31851">
    <property type="entry name" value="FE(2+)/MN(2+) TRANSPORTER PCL1"/>
    <property type="match status" value="1"/>
</dbReference>
<comment type="similarity">
    <text evidence="2 9">Belongs to the CCC1 family.</text>
</comment>
<evidence type="ECO:0000256" key="5">
    <source>
        <dbReference type="ARBA" id="ARBA00022692"/>
    </source>
</evidence>
<feature type="transmembrane region" description="Helical" evidence="9">
    <location>
        <begin position="204"/>
        <end position="226"/>
    </location>
</feature>
<dbReference type="GO" id="GO:0030026">
    <property type="term" value="P:intracellular manganese ion homeostasis"/>
    <property type="evidence" value="ECO:0007669"/>
    <property type="project" value="InterPro"/>
</dbReference>
<evidence type="ECO:0000313" key="12">
    <source>
        <dbReference type="Proteomes" id="UP000231279"/>
    </source>
</evidence>
<evidence type="ECO:0000256" key="7">
    <source>
        <dbReference type="ARBA" id="ARBA00023136"/>
    </source>
</evidence>
<evidence type="ECO:0000313" key="11">
    <source>
        <dbReference type="EMBL" id="PIN08314.1"/>
    </source>
</evidence>
<feature type="transmembrane region" description="Helical" evidence="9">
    <location>
        <begin position="233"/>
        <end position="256"/>
    </location>
</feature>
<dbReference type="STRING" id="429701.A0A2G9GSN1"/>